<dbReference type="Proteomes" id="UP000295788">
    <property type="component" value="Unassembled WGS sequence"/>
</dbReference>
<accession>A0A4R3KE62</accession>
<reference evidence="1 2" key="1">
    <citation type="submission" date="2019-03" db="EMBL/GenBank/DDBJ databases">
        <title>Genomic Encyclopedia of Type Strains, Phase IV (KMG-IV): sequencing the most valuable type-strain genomes for metagenomic binning, comparative biology and taxonomic classification.</title>
        <authorList>
            <person name="Goeker M."/>
        </authorList>
    </citation>
    <scope>NUCLEOTIDE SEQUENCE [LARGE SCALE GENOMIC DNA]</scope>
    <source>
        <strain evidence="1 2">DSM 23802</strain>
    </source>
</reference>
<dbReference type="Gene3D" id="2.20.25.10">
    <property type="match status" value="1"/>
</dbReference>
<dbReference type="InterPro" id="IPR003718">
    <property type="entry name" value="OsmC/Ohr_fam"/>
</dbReference>
<keyword evidence="2" id="KW-1185">Reference proteome</keyword>
<dbReference type="AlphaFoldDB" id="A0A4R3KE62"/>
<dbReference type="EMBL" id="SMAB01000012">
    <property type="protein sequence ID" value="TCS81507.1"/>
    <property type="molecule type" value="Genomic_DNA"/>
</dbReference>
<comment type="caution">
    <text evidence="1">The sequence shown here is derived from an EMBL/GenBank/DDBJ whole genome shotgun (WGS) entry which is preliminary data.</text>
</comment>
<protein>
    <submittedName>
        <fullName evidence="1">Putative redox protein</fullName>
    </submittedName>
</protein>
<dbReference type="PANTHER" id="PTHR34352:SF1">
    <property type="entry name" value="PROTEIN YHFA"/>
    <property type="match status" value="1"/>
</dbReference>
<dbReference type="Pfam" id="PF02566">
    <property type="entry name" value="OsmC"/>
    <property type="match status" value="1"/>
</dbReference>
<dbReference type="InterPro" id="IPR036102">
    <property type="entry name" value="OsmC/Ohrsf"/>
</dbReference>
<evidence type="ECO:0000313" key="1">
    <source>
        <dbReference type="EMBL" id="TCS81507.1"/>
    </source>
</evidence>
<dbReference type="Gene3D" id="3.30.300.20">
    <property type="match status" value="1"/>
</dbReference>
<name>A0A4R3KE62_9BACI</name>
<proteinExistence type="predicted"/>
<dbReference type="InterPro" id="IPR015946">
    <property type="entry name" value="KH_dom-like_a/b"/>
</dbReference>
<dbReference type="SUPFAM" id="SSF82784">
    <property type="entry name" value="OsmC-like"/>
    <property type="match status" value="1"/>
</dbReference>
<evidence type="ECO:0000313" key="2">
    <source>
        <dbReference type="Proteomes" id="UP000295788"/>
    </source>
</evidence>
<dbReference type="PANTHER" id="PTHR34352">
    <property type="entry name" value="PROTEIN YHFA"/>
    <property type="match status" value="1"/>
</dbReference>
<organism evidence="1 2">
    <name type="scientific">Tepidibacillus fermentans</name>
    <dbReference type="NCBI Taxonomy" id="1281767"/>
    <lineage>
        <taxon>Bacteria</taxon>
        <taxon>Bacillati</taxon>
        <taxon>Bacillota</taxon>
        <taxon>Bacilli</taxon>
        <taxon>Bacillales</taxon>
        <taxon>Bacillaceae</taxon>
        <taxon>Tepidibacillus</taxon>
    </lineage>
</organism>
<sequence length="142" mass="15792">MKVNVEWKGNMAFEGKGDSGHSVLLDAAPQVGGQNQGPRPMETLLFALGGCTGMDVVSILKKMRQEIETFHMEITGDRASEHPKRYTKINVHYDLTGPNLNEEKVRKAIKLTQETYCSVSKSLNAEVTYSFSINGKKFEPTI</sequence>
<gene>
    <name evidence="1" type="ORF">EDD72_1121</name>
</gene>